<dbReference type="GO" id="GO:0006094">
    <property type="term" value="P:gluconeogenesis"/>
    <property type="evidence" value="ECO:0007669"/>
    <property type="project" value="InterPro"/>
</dbReference>
<feature type="binding site" evidence="10">
    <location>
        <begin position="177"/>
        <end position="179"/>
    </location>
    <ligand>
        <name>substrate</name>
    </ligand>
</feature>
<dbReference type="GO" id="GO:0042132">
    <property type="term" value="F:fructose 1,6-bisphosphate 1-phosphatase activity"/>
    <property type="evidence" value="ECO:0007669"/>
    <property type="project" value="UniProtKB-EC"/>
</dbReference>
<feature type="binding site" evidence="9">
    <location>
        <position position="46"/>
    </location>
    <ligand>
        <name>Mn(2+)</name>
        <dbReference type="ChEBI" id="CHEBI:29035"/>
        <label>1</label>
    </ligand>
</feature>
<dbReference type="EMBL" id="CP024955">
    <property type="protein sequence ID" value="ATY85958.1"/>
    <property type="molecule type" value="Genomic_DNA"/>
</dbReference>
<organism evidence="12 13">
    <name type="scientific">Kyrpidia spormannii</name>
    <dbReference type="NCBI Taxonomy" id="2055160"/>
    <lineage>
        <taxon>Bacteria</taxon>
        <taxon>Bacillati</taxon>
        <taxon>Bacillota</taxon>
        <taxon>Bacilli</taxon>
        <taxon>Bacillales</taxon>
        <taxon>Alicyclobacillaceae</taxon>
        <taxon>Kyrpidia</taxon>
    </lineage>
</organism>
<feature type="binding site" evidence="9">
    <location>
        <position position="98"/>
    </location>
    <ligand>
        <name>Mn(2+)</name>
        <dbReference type="ChEBI" id="CHEBI:29035"/>
        <label>2</label>
    </ligand>
</feature>
<dbReference type="OrthoDB" id="9779353at2"/>
<feature type="binding site" evidence="9">
    <location>
        <position position="70"/>
    </location>
    <ligand>
        <name>Mn(2+)</name>
        <dbReference type="ChEBI" id="CHEBI:29035"/>
        <label>1</label>
    </ligand>
</feature>
<feature type="region of interest" description="Disordered" evidence="11">
    <location>
        <begin position="322"/>
        <end position="357"/>
    </location>
</feature>
<feature type="binding site" evidence="10">
    <location>
        <position position="132"/>
    </location>
    <ligand>
        <name>substrate</name>
    </ligand>
</feature>
<dbReference type="PIRSF" id="PIRSF004532">
    <property type="entry name" value="GlpX"/>
    <property type="match status" value="1"/>
</dbReference>
<evidence type="ECO:0000256" key="5">
    <source>
        <dbReference type="ARBA" id="ARBA00023211"/>
    </source>
</evidence>
<dbReference type="Proteomes" id="UP000231932">
    <property type="component" value="Chromosome"/>
</dbReference>
<dbReference type="InterPro" id="IPR004464">
    <property type="entry name" value="FBPase_class-2/SBPase"/>
</dbReference>
<proteinExistence type="inferred from homology"/>
<reference evidence="13" key="1">
    <citation type="submission" date="2017-11" db="EMBL/GenBank/DDBJ databases">
        <title>Complete Genome Sequence of Kyrpidia sp. Strain EA-1, a thermophilic, hydrogen-oxidizing Bacterium, isolated from the Azores.</title>
        <authorList>
            <person name="Reiner J.E."/>
            <person name="Lapp C.J."/>
            <person name="Bunk B."/>
            <person name="Gescher J."/>
        </authorList>
    </citation>
    <scope>NUCLEOTIDE SEQUENCE [LARGE SCALE GENOMIC DNA]</scope>
    <source>
        <strain evidence="13">EA-1</strain>
    </source>
</reference>
<dbReference type="Gene3D" id="3.40.190.90">
    <property type="match status" value="1"/>
</dbReference>
<keyword evidence="3 9" id="KW-0479">Metal-binding</keyword>
<evidence type="ECO:0000256" key="3">
    <source>
        <dbReference type="ARBA" id="ARBA00022723"/>
    </source>
</evidence>
<dbReference type="GO" id="GO:0005829">
    <property type="term" value="C:cytosol"/>
    <property type="evidence" value="ECO:0007669"/>
    <property type="project" value="TreeGrafter"/>
</dbReference>
<dbReference type="CDD" id="cd01516">
    <property type="entry name" value="FBPase_glpX"/>
    <property type="match status" value="1"/>
</dbReference>
<evidence type="ECO:0000256" key="7">
    <source>
        <dbReference type="ARBA" id="ARBA00024331"/>
    </source>
</evidence>
<evidence type="ECO:0000256" key="9">
    <source>
        <dbReference type="PIRSR" id="PIRSR004532-1"/>
    </source>
</evidence>
<feature type="binding site" evidence="10">
    <location>
        <position position="223"/>
    </location>
    <ligand>
        <name>substrate</name>
    </ligand>
</feature>
<keyword evidence="6 8" id="KW-0119">Carbohydrate metabolism</keyword>
<evidence type="ECO:0000256" key="1">
    <source>
        <dbReference type="ARBA" id="ARBA00001273"/>
    </source>
</evidence>
<dbReference type="PANTHER" id="PTHR30447:SF0">
    <property type="entry name" value="FRUCTOSE-1,6-BISPHOSPHATASE 1 CLASS 2-RELATED"/>
    <property type="match status" value="1"/>
</dbReference>
<dbReference type="PANTHER" id="PTHR30447">
    <property type="entry name" value="FRUCTOSE-1,6-BISPHOSPHATASE CLASS 2"/>
    <property type="match status" value="1"/>
</dbReference>
<dbReference type="Gene3D" id="3.30.540.10">
    <property type="entry name" value="Fructose-1,6-Bisphosphatase, subunit A, domain 1"/>
    <property type="match status" value="1"/>
</dbReference>
<keyword evidence="4" id="KW-0378">Hydrolase</keyword>
<dbReference type="SUPFAM" id="SSF56655">
    <property type="entry name" value="Carbohydrate phosphatase"/>
    <property type="match status" value="1"/>
</dbReference>
<evidence type="ECO:0000256" key="2">
    <source>
        <dbReference type="ARBA" id="ARBA00008989"/>
    </source>
</evidence>
<dbReference type="NCBIfam" id="TIGR00330">
    <property type="entry name" value="glpX"/>
    <property type="match status" value="1"/>
</dbReference>
<evidence type="ECO:0000313" key="13">
    <source>
        <dbReference type="Proteomes" id="UP000231932"/>
    </source>
</evidence>
<name>A0A2K8N9D2_9BACL</name>
<feature type="binding site" evidence="9">
    <location>
        <position position="101"/>
    </location>
    <ligand>
        <name>Mn(2+)</name>
        <dbReference type="ChEBI" id="CHEBI:29035"/>
        <label>2</label>
    </ligand>
</feature>
<dbReference type="FunFam" id="3.40.190.90:FF:000001">
    <property type="entry name" value="Fructose-1,6-bisphosphatase"/>
    <property type="match status" value="1"/>
</dbReference>
<keyword evidence="5 9" id="KW-0464">Manganese</keyword>
<comment type="pathway">
    <text evidence="7">Carbohydrate biosynthesis.</text>
</comment>
<feature type="binding site" evidence="9">
    <location>
        <position position="226"/>
    </location>
    <ligand>
        <name>Mn(2+)</name>
        <dbReference type="ChEBI" id="CHEBI:29035"/>
        <label>2</label>
    </ligand>
</feature>
<evidence type="ECO:0000256" key="6">
    <source>
        <dbReference type="ARBA" id="ARBA00023277"/>
    </source>
</evidence>
<evidence type="ECO:0000256" key="11">
    <source>
        <dbReference type="SAM" id="MobiDB-lite"/>
    </source>
</evidence>
<dbReference type="GO" id="GO:0046872">
    <property type="term" value="F:metal ion binding"/>
    <property type="evidence" value="ECO:0007669"/>
    <property type="project" value="UniProtKB-KW"/>
</dbReference>
<gene>
    <name evidence="12" type="primary">glpX</name>
    <name evidence="12" type="ORF">CVV65_14350</name>
</gene>
<keyword evidence="13" id="KW-1185">Reference proteome</keyword>
<dbReference type="AlphaFoldDB" id="A0A2K8N9D2"/>
<comment type="similarity">
    <text evidence="2 8">Belongs to the FBPase class 2 family.</text>
</comment>
<evidence type="ECO:0000256" key="10">
    <source>
        <dbReference type="PIRSR" id="PIRSR004532-2"/>
    </source>
</evidence>
<evidence type="ECO:0000256" key="4">
    <source>
        <dbReference type="ARBA" id="ARBA00022801"/>
    </source>
</evidence>
<dbReference type="Pfam" id="PF03320">
    <property type="entry name" value="FBPase_glpX"/>
    <property type="match status" value="1"/>
</dbReference>
<evidence type="ECO:0000313" key="12">
    <source>
        <dbReference type="EMBL" id="ATY85958.1"/>
    </source>
</evidence>
<dbReference type="GO" id="GO:0006071">
    <property type="term" value="P:glycerol metabolic process"/>
    <property type="evidence" value="ECO:0007669"/>
    <property type="project" value="InterPro"/>
</dbReference>
<feature type="binding site" evidence="10">
    <location>
        <begin position="101"/>
        <end position="103"/>
    </location>
    <ligand>
        <name>substrate</name>
    </ligand>
</feature>
<comment type="catalytic activity">
    <reaction evidence="1">
        <text>beta-D-fructose 1,6-bisphosphate + H2O = beta-D-fructose 6-phosphate + phosphate</text>
        <dbReference type="Rhea" id="RHEA:11064"/>
        <dbReference type="ChEBI" id="CHEBI:15377"/>
        <dbReference type="ChEBI" id="CHEBI:32966"/>
        <dbReference type="ChEBI" id="CHEBI:43474"/>
        <dbReference type="ChEBI" id="CHEBI:57634"/>
        <dbReference type="EC" id="3.1.3.11"/>
    </reaction>
</comment>
<evidence type="ECO:0000256" key="8">
    <source>
        <dbReference type="PIRNR" id="PIRNR004532"/>
    </source>
</evidence>
<feature type="binding site" evidence="10">
    <location>
        <begin position="199"/>
        <end position="201"/>
    </location>
    <ligand>
        <name>substrate</name>
    </ligand>
</feature>
<dbReference type="GO" id="GO:0030388">
    <property type="term" value="P:fructose 1,6-bisphosphate metabolic process"/>
    <property type="evidence" value="ECO:0007669"/>
    <property type="project" value="TreeGrafter"/>
</dbReference>
<dbReference type="RefSeq" id="WP_100668711.1">
    <property type="nucleotide sequence ID" value="NZ_CP024955.1"/>
</dbReference>
<protein>
    <recommendedName>
        <fullName evidence="8">Fructose-1,6-bisphosphatase</fullName>
    </recommendedName>
</protein>
<sequence length="357" mass="38085">MTKPEDATLWQNGQLRALTMEMARVTEAAALAAARWLGRGDKWHADDAATKAMREVLREIDIDGTVVIGEGELDEAPMLYIGEHVGSGAGPRVDIAVDPLEGTNILARGEGGAIAVIAAAPRGALLHAPDMYMDKIAVGPRARGHVHLDAPVRDNIRAVAKALDKRVEDVVVVLLDRPRNEHILEEIRNLGARARLIRDGDVSPALATCDERSGVDMLLGRGGAPEGVISAVALKCLGGDFQGRLVPQHEEELARMASMGIQDPARVLMLEDLVKSEDALFAATGITDGALLQGVRFLPGETALTHTIVARAWTRTVREIHGRHHLPSKPTPYRGEQDSPAAGIPKGTPTPVEAGDA</sequence>
<dbReference type="KEGG" id="kyr:CVV65_14350"/>
<comment type="cofactor">
    <cofactor evidence="9">
        <name>Mn(2+)</name>
        <dbReference type="ChEBI" id="CHEBI:29035"/>
    </cofactor>
</comment>
<accession>A0A2K8N9D2</accession>